<dbReference type="PRINTS" id="PR00344">
    <property type="entry name" value="BCTRLSENSOR"/>
</dbReference>
<dbReference type="Proteomes" id="UP001180616">
    <property type="component" value="Chromosome"/>
</dbReference>
<evidence type="ECO:0000259" key="7">
    <source>
        <dbReference type="PROSITE" id="PS50109"/>
    </source>
</evidence>
<evidence type="ECO:0000256" key="6">
    <source>
        <dbReference type="SAM" id="Phobius"/>
    </source>
</evidence>
<evidence type="ECO:0000256" key="3">
    <source>
        <dbReference type="ARBA" id="ARBA00022553"/>
    </source>
</evidence>
<keyword evidence="3" id="KW-0597">Phosphoprotein</keyword>
<dbReference type="InterPro" id="IPR036890">
    <property type="entry name" value="HATPase_C_sf"/>
</dbReference>
<dbReference type="GO" id="GO:0005524">
    <property type="term" value="F:ATP binding"/>
    <property type="evidence" value="ECO:0007669"/>
    <property type="project" value="UniProtKB-KW"/>
</dbReference>
<evidence type="ECO:0000313" key="9">
    <source>
        <dbReference type="Proteomes" id="UP001180616"/>
    </source>
</evidence>
<dbReference type="RefSeq" id="WP_309540784.1">
    <property type="nucleotide sequence ID" value="NZ_CP133659.1"/>
</dbReference>
<dbReference type="InterPro" id="IPR005467">
    <property type="entry name" value="His_kinase_dom"/>
</dbReference>
<evidence type="ECO:0000313" key="8">
    <source>
        <dbReference type="EMBL" id="WMW64710.1"/>
    </source>
</evidence>
<name>A0ABY9R2C1_9BACT</name>
<organism evidence="8 9">
    <name type="scientific">Nitratidesulfovibrio liaohensis</name>
    <dbReference type="NCBI Taxonomy" id="2604158"/>
    <lineage>
        <taxon>Bacteria</taxon>
        <taxon>Pseudomonadati</taxon>
        <taxon>Thermodesulfobacteriota</taxon>
        <taxon>Desulfovibrionia</taxon>
        <taxon>Desulfovibrionales</taxon>
        <taxon>Desulfovibrionaceae</taxon>
        <taxon>Nitratidesulfovibrio</taxon>
    </lineage>
</organism>
<dbReference type="EMBL" id="CP133659">
    <property type="protein sequence ID" value="WMW64710.1"/>
    <property type="molecule type" value="Genomic_DNA"/>
</dbReference>
<dbReference type="SMART" id="SM00387">
    <property type="entry name" value="HATPase_c"/>
    <property type="match status" value="1"/>
</dbReference>
<keyword evidence="4" id="KW-0175">Coiled coil</keyword>
<dbReference type="SMART" id="SM00388">
    <property type="entry name" value="HisKA"/>
    <property type="match status" value="1"/>
</dbReference>
<dbReference type="Gene3D" id="1.10.287.130">
    <property type="match status" value="1"/>
</dbReference>
<dbReference type="SUPFAM" id="SSF47384">
    <property type="entry name" value="Homodimeric domain of signal transducing histidine kinase"/>
    <property type="match status" value="1"/>
</dbReference>
<dbReference type="EC" id="2.7.13.3" evidence="2"/>
<evidence type="ECO:0000256" key="5">
    <source>
        <dbReference type="SAM" id="MobiDB-lite"/>
    </source>
</evidence>
<comment type="catalytic activity">
    <reaction evidence="1">
        <text>ATP + protein L-histidine = ADP + protein N-phospho-L-histidine.</text>
        <dbReference type="EC" id="2.7.13.3"/>
    </reaction>
</comment>
<dbReference type="PANTHER" id="PTHR43065:SF42">
    <property type="entry name" value="TWO-COMPONENT SENSOR PPRA"/>
    <property type="match status" value="1"/>
</dbReference>
<dbReference type="SUPFAM" id="SSF55874">
    <property type="entry name" value="ATPase domain of HSP90 chaperone/DNA topoisomerase II/histidine kinase"/>
    <property type="match status" value="1"/>
</dbReference>
<feature type="transmembrane region" description="Helical" evidence="6">
    <location>
        <begin position="17"/>
        <end position="39"/>
    </location>
</feature>
<dbReference type="Gene3D" id="3.30.565.10">
    <property type="entry name" value="Histidine kinase-like ATPase, C-terminal domain"/>
    <property type="match status" value="1"/>
</dbReference>
<dbReference type="PROSITE" id="PS50109">
    <property type="entry name" value="HIS_KIN"/>
    <property type="match status" value="1"/>
</dbReference>
<dbReference type="InterPro" id="IPR036097">
    <property type="entry name" value="HisK_dim/P_sf"/>
</dbReference>
<accession>A0ABY9R2C1</accession>
<evidence type="ECO:0000256" key="2">
    <source>
        <dbReference type="ARBA" id="ARBA00012438"/>
    </source>
</evidence>
<dbReference type="Gene3D" id="3.30.450.20">
    <property type="entry name" value="PAS domain"/>
    <property type="match status" value="1"/>
</dbReference>
<dbReference type="InterPro" id="IPR004358">
    <property type="entry name" value="Sig_transdc_His_kin-like_C"/>
</dbReference>
<feature type="compositionally biased region" description="Low complexity" evidence="5">
    <location>
        <begin position="587"/>
        <end position="601"/>
    </location>
</feature>
<keyword evidence="6" id="KW-0472">Membrane</keyword>
<proteinExistence type="predicted"/>
<keyword evidence="6" id="KW-1133">Transmembrane helix</keyword>
<reference evidence="8" key="1">
    <citation type="submission" date="2023-09" db="EMBL/GenBank/DDBJ databases">
        <authorList>
            <consortium name="CW5 consortium"/>
            <person name="Lu C.-W."/>
        </authorList>
    </citation>
    <scope>NUCLEOTIDE SEQUENCE</scope>
    <source>
        <strain evidence="8">KPS</strain>
    </source>
</reference>
<keyword evidence="9" id="KW-1185">Reference proteome</keyword>
<evidence type="ECO:0000256" key="1">
    <source>
        <dbReference type="ARBA" id="ARBA00000085"/>
    </source>
</evidence>
<feature type="domain" description="Histidine kinase" evidence="7">
    <location>
        <begin position="340"/>
        <end position="557"/>
    </location>
</feature>
<dbReference type="Pfam" id="PF00512">
    <property type="entry name" value="HisKA"/>
    <property type="match status" value="1"/>
</dbReference>
<feature type="region of interest" description="Disordered" evidence="5">
    <location>
        <begin position="582"/>
        <end position="607"/>
    </location>
</feature>
<dbReference type="PANTHER" id="PTHR43065">
    <property type="entry name" value="SENSOR HISTIDINE KINASE"/>
    <property type="match status" value="1"/>
</dbReference>
<protein>
    <recommendedName>
        <fullName evidence="2">histidine kinase</fullName>
        <ecNumber evidence="2">2.7.13.3</ecNumber>
    </recommendedName>
</protein>
<gene>
    <name evidence="8" type="ORF">KPS_002769</name>
</gene>
<dbReference type="Pfam" id="PF02518">
    <property type="entry name" value="HATPase_c"/>
    <property type="match status" value="1"/>
</dbReference>
<sequence>MPDSLFPVGRRVALNRLIYMGILVASVLPLVLILGVMNLHLGVSFREMVFGQAREIADRHSQKIDDFLHERLASVQMLVEAQGAGLLDPANLNRKLEAMRSAYGGVYVDLGMVDDAGIQQVYAGPHRLEGTDYSHENWFLQAGARDVFISDVFMGVRKSPHFIVAVKLKVNGRAWILRSTIDFASFVSLVEDVRVGATGQACIINRGGAFQTSGGRHSAGDGAQLAEFARRVFGGGIAGMDQDRAFEEGDMVYAMSRLKGGDWILVFQQSSREALQGLHAAQRTLFLVLGLASIAVLVLGMFLAQRIIERIDGLEREMAALNAQVVEAGKLSALGEMAAGIAHEINNPVAIMMEEAGWIEDVLGELQEQDAVREIGDSARQIRTQGVRCRDITHKLLSFARRSDREVHAVDINAMVAEMVELSGQKARTVSVHVVVAMAEGLPPVAASPSELQQVFLNLFNNAFDAMEGSGGTLKVATLMSDTGMVAVNVADTGPGMPEAILQRIYDPFFTTKPVGKGTGLGLSICYGLINKMGGEIKVSSIVGVGTTFQVLLPPFDPAVHAAQAAQGGGLLAGGGRLTAACPAPDPAVGTPATPGTTPPDGDSKDA</sequence>
<dbReference type="InterPro" id="IPR003594">
    <property type="entry name" value="HATPase_dom"/>
</dbReference>
<dbReference type="InterPro" id="IPR003661">
    <property type="entry name" value="HisK_dim/P_dom"/>
</dbReference>
<dbReference type="CDD" id="cd00082">
    <property type="entry name" value="HisKA"/>
    <property type="match status" value="1"/>
</dbReference>
<keyword evidence="8" id="KW-0067">ATP-binding</keyword>
<feature type="coiled-coil region" evidence="4">
    <location>
        <begin position="304"/>
        <end position="331"/>
    </location>
</feature>
<evidence type="ECO:0000256" key="4">
    <source>
        <dbReference type="SAM" id="Coils"/>
    </source>
</evidence>
<keyword evidence="8" id="KW-0547">Nucleotide-binding</keyword>
<feature type="transmembrane region" description="Helical" evidence="6">
    <location>
        <begin position="285"/>
        <end position="304"/>
    </location>
</feature>
<keyword evidence="6" id="KW-0812">Transmembrane</keyword>